<dbReference type="PROSITE" id="PS50088">
    <property type="entry name" value="ANK_REPEAT"/>
    <property type="match status" value="2"/>
</dbReference>
<comment type="caution">
    <text evidence="6">The sequence shown here is derived from an EMBL/GenBank/DDBJ whole genome shotgun (WGS) entry which is preliminary data.</text>
</comment>
<dbReference type="InterPro" id="IPR002110">
    <property type="entry name" value="Ankyrin_rpt"/>
</dbReference>
<dbReference type="InterPro" id="IPR016197">
    <property type="entry name" value="Chromo-like_dom_sf"/>
</dbReference>
<dbReference type="InterPro" id="IPR000953">
    <property type="entry name" value="Chromo/chromo_shadow_dom"/>
</dbReference>
<dbReference type="Gene3D" id="2.40.50.40">
    <property type="match status" value="3"/>
</dbReference>
<evidence type="ECO:0000256" key="3">
    <source>
        <dbReference type="PROSITE-ProRule" id="PRU00023"/>
    </source>
</evidence>
<dbReference type="SUPFAM" id="SSF48403">
    <property type="entry name" value="Ankyrin repeat"/>
    <property type="match status" value="1"/>
</dbReference>
<feature type="compositionally biased region" description="Basic and acidic residues" evidence="4">
    <location>
        <begin position="50"/>
        <end position="60"/>
    </location>
</feature>
<name>A0A811MLY6_9POAL</name>
<evidence type="ECO:0000256" key="2">
    <source>
        <dbReference type="ARBA" id="ARBA00023043"/>
    </source>
</evidence>
<dbReference type="PROSITE" id="PS50013">
    <property type="entry name" value="CHROMO_2"/>
    <property type="match status" value="1"/>
</dbReference>
<dbReference type="CDD" id="cd18628">
    <property type="entry name" value="CD3_cpSRP43_like"/>
    <property type="match status" value="1"/>
</dbReference>
<dbReference type="InterPro" id="IPR030300">
    <property type="entry name" value="CPSRP43_chromodomain_3"/>
</dbReference>
<dbReference type="Gene3D" id="1.25.40.20">
    <property type="entry name" value="Ankyrin repeat-containing domain"/>
    <property type="match status" value="1"/>
</dbReference>
<evidence type="ECO:0000256" key="1">
    <source>
        <dbReference type="ARBA" id="ARBA00022737"/>
    </source>
</evidence>
<keyword evidence="2 3" id="KW-0040">ANK repeat</keyword>
<feature type="region of interest" description="Disordered" evidence="4">
    <location>
        <begin position="46"/>
        <end position="67"/>
    </location>
</feature>
<evidence type="ECO:0000259" key="5">
    <source>
        <dbReference type="PROSITE" id="PS50013"/>
    </source>
</evidence>
<dbReference type="PROSITE" id="PS50297">
    <property type="entry name" value="ANK_REP_REGION"/>
    <property type="match status" value="1"/>
</dbReference>
<gene>
    <name evidence="6" type="ORF">NCGR_LOCUS5618</name>
</gene>
<evidence type="ECO:0000256" key="4">
    <source>
        <dbReference type="SAM" id="MobiDB-lite"/>
    </source>
</evidence>
<feature type="region of interest" description="Disordered" evidence="4">
    <location>
        <begin position="1"/>
        <end position="31"/>
    </location>
</feature>
<dbReference type="PANTHER" id="PTHR24171">
    <property type="entry name" value="ANKYRIN REPEAT DOMAIN-CONTAINING PROTEIN 39-RELATED"/>
    <property type="match status" value="1"/>
</dbReference>
<feature type="domain" description="Chromo" evidence="5">
    <location>
        <begin position="320"/>
        <end position="374"/>
    </location>
</feature>
<dbReference type="SMART" id="SM00248">
    <property type="entry name" value="ANK"/>
    <property type="match status" value="3"/>
</dbReference>
<dbReference type="InterPro" id="IPR023780">
    <property type="entry name" value="Chromo_domain"/>
</dbReference>
<dbReference type="AlphaFoldDB" id="A0A811MLY6"/>
<dbReference type="OrthoDB" id="341259at2759"/>
<dbReference type="SMART" id="SM00298">
    <property type="entry name" value="CHROMO"/>
    <property type="match status" value="3"/>
</dbReference>
<feature type="repeat" description="ANK" evidence="3">
    <location>
        <begin position="158"/>
        <end position="190"/>
    </location>
</feature>
<proteinExistence type="predicted"/>
<dbReference type="PANTHER" id="PTHR24171:SF8">
    <property type="entry name" value="BRCA1-ASSOCIATED RING DOMAIN PROTEIN 1"/>
    <property type="match status" value="1"/>
</dbReference>
<sequence length="394" mass="42514">MEAVLRHPSLSRLKPPNPSPPRTPSPSLAPPSLLRLRTRRLIAAAVFQDQKPKESASKGGDDEEAYGEVDRIVSSRTVSSPVFAEDGSATAAFATEYLVEWKDGHEPSWVPAEAIAADVVAEYETPWWTAAKKADAEALAALLADETLRRDPDAEDAQGRTAAHFTAGLGSEECLRALATAGADLGHRERAGGGLTPLHIAVGYGRAGAVRALLELGADPEATDGQGRTPLELVQEVLARTPKGNPAAFQLRQGLEAAQKELEKAVYEWAEVEKVIDGRGEGKWREYLVEWRDGGDREWVKAAWVSEDLVSDFEAGLEYAVAEAVVDKRQASTATAEGEERWEYLVKWVDIEEATWEPAENVDAELVQEFEQRRSGSAGGDGGSTAPPPSEAIA</sequence>
<dbReference type="Pfam" id="PF12796">
    <property type="entry name" value="Ank_2"/>
    <property type="match status" value="1"/>
</dbReference>
<dbReference type="GO" id="GO:0085020">
    <property type="term" value="P:protein K6-linked ubiquitination"/>
    <property type="evidence" value="ECO:0007669"/>
    <property type="project" value="TreeGrafter"/>
</dbReference>
<feature type="repeat" description="ANK" evidence="3">
    <location>
        <begin position="193"/>
        <end position="225"/>
    </location>
</feature>
<dbReference type="Proteomes" id="UP000604825">
    <property type="component" value="Unassembled WGS sequence"/>
</dbReference>
<accession>A0A811MLY6</accession>
<organism evidence="6 7">
    <name type="scientific">Miscanthus lutarioriparius</name>
    <dbReference type="NCBI Taxonomy" id="422564"/>
    <lineage>
        <taxon>Eukaryota</taxon>
        <taxon>Viridiplantae</taxon>
        <taxon>Streptophyta</taxon>
        <taxon>Embryophyta</taxon>
        <taxon>Tracheophyta</taxon>
        <taxon>Spermatophyta</taxon>
        <taxon>Magnoliopsida</taxon>
        <taxon>Liliopsida</taxon>
        <taxon>Poales</taxon>
        <taxon>Poaceae</taxon>
        <taxon>PACMAD clade</taxon>
        <taxon>Panicoideae</taxon>
        <taxon>Andropogonodae</taxon>
        <taxon>Andropogoneae</taxon>
        <taxon>Saccharinae</taxon>
        <taxon>Miscanthus</taxon>
    </lineage>
</organism>
<keyword evidence="1" id="KW-0677">Repeat</keyword>
<protein>
    <recommendedName>
        <fullName evidence="5">Chromo domain-containing protein</fullName>
    </recommendedName>
</protein>
<feature type="region of interest" description="Disordered" evidence="4">
    <location>
        <begin position="367"/>
        <end position="394"/>
    </location>
</feature>
<keyword evidence="7" id="KW-1185">Reference proteome</keyword>
<evidence type="ECO:0000313" key="6">
    <source>
        <dbReference type="EMBL" id="CAD6209413.1"/>
    </source>
</evidence>
<dbReference type="EMBL" id="CAJGYO010000002">
    <property type="protein sequence ID" value="CAD6209413.1"/>
    <property type="molecule type" value="Genomic_DNA"/>
</dbReference>
<dbReference type="SUPFAM" id="SSF54160">
    <property type="entry name" value="Chromo domain-like"/>
    <property type="match status" value="3"/>
</dbReference>
<evidence type="ECO:0000313" key="7">
    <source>
        <dbReference type="Proteomes" id="UP000604825"/>
    </source>
</evidence>
<dbReference type="GO" id="GO:0004842">
    <property type="term" value="F:ubiquitin-protein transferase activity"/>
    <property type="evidence" value="ECO:0007669"/>
    <property type="project" value="TreeGrafter"/>
</dbReference>
<reference evidence="6" key="1">
    <citation type="submission" date="2020-10" db="EMBL/GenBank/DDBJ databases">
        <authorList>
            <person name="Han B."/>
            <person name="Lu T."/>
            <person name="Zhao Q."/>
            <person name="Huang X."/>
            <person name="Zhao Y."/>
        </authorList>
    </citation>
    <scope>NUCLEOTIDE SEQUENCE</scope>
</reference>
<dbReference type="InterPro" id="IPR036770">
    <property type="entry name" value="Ankyrin_rpt-contain_sf"/>
</dbReference>
<feature type="compositionally biased region" description="Pro residues" evidence="4">
    <location>
        <begin position="15"/>
        <end position="29"/>
    </location>
</feature>
<dbReference type="Pfam" id="PF00385">
    <property type="entry name" value="Chromo"/>
    <property type="match status" value="1"/>
</dbReference>